<name>A0ACC4E788_PURLI</name>
<evidence type="ECO:0000313" key="1">
    <source>
        <dbReference type="EMBL" id="KAL3964198.1"/>
    </source>
</evidence>
<gene>
    <name evidence="1" type="ORF">ACCO45_001202</name>
</gene>
<reference evidence="1" key="1">
    <citation type="submission" date="2024-12" db="EMBL/GenBank/DDBJ databases">
        <title>Comparative genomics and development of molecular markers within Purpureocillium lilacinum and among Purpureocillium species.</title>
        <authorList>
            <person name="Yeh Z.-Y."/>
            <person name="Ni N.-T."/>
            <person name="Lo P.-H."/>
            <person name="Mushyakhwo K."/>
            <person name="Lin C.-F."/>
            <person name="Nai Y.-S."/>
        </authorList>
    </citation>
    <scope>NUCLEOTIDE SEQUENCE</scope>
    <source>
        <strain evidence="1">NCHU-NPUST-175</strain>
    </source>
</reference>
<protein>
    <submittedName>
        <fullName evidence="1">Uncharacterized protein</fullName>
    </submittedName>
</protein>
<keyword evidence="2" id="KW-1185">Reference proteome</keyword>
<accession>A0ACC4E788</accession>
<proteinExistence type="predicted"/>
<organism evidence="1 2">
    <name type="scientific">Purpureocillium lilacinum</name>
    <name type="common">Paecilomyces lilacinus</name>
    <dbReference type="NCBI Taxonomy" id="33203"/>
    <lineage>
        <taxon>Eukaryota</taxon>
        <taxon>Fungi</taxon>
        <taxon>Dikarya</taxon>
        <taxon>Ascomycota</taxon>
        <taxon>Pezizomycotina</taxon>
        <taxon>Sordariomycetes</taxon>
        <taxon>Hypocreomycetidae</taxon>
        <taxon>Hypocreales</taxon>
        <taxon>Ophiocordycipitaceae</taxon>
        <taxon>Purpureocillium</taxon>
    </lineage>
</organism>
<dbReference type="Proteomes" id="UP001638806">
    <property type="component" value="Unassembled WGS sequence"/>
</dbReference>
<sequence>MAAGRRERREAAAPGGWSSWKRGRSRPRTVPVWEDSPPASPTTCPKRLFCDSPTVDRDSWPFHQQPRPLSKTSASLSPDALARRFSRAISTATAPLGLFTAMPRGALGRNETMASDPVGRGGGGDGPDGWRRCRGVCCCWCAALPGQAVAREAASANVAALVVPECRIPRHCPKARIQPVASGSTDGLSRFPCPTAMAVVCKGRTTSS</sequence>
<evidence type="ECO:0000313" key="2">
    <source>
        <dbReference type="Proteomes" id="UP001638806"/>
    </source>
</evidence>
<comment type="caution">
    <text evidence="1">The sequence shown here is derived from an EMBL/GenBank/DDBJ whole genome shotgun (WGS) entry which is preliminary data.</text>
</comment>
<dbReference type="EMBL" id="JBGNUJ010000002">
    <property type="protein sequence ID" value="KAL3964198.1"/>
    <property type="molecule type" value="Genomic_DNA"/>
</dbReference>